<evidence type="ECO:0000313" key="4">
    <source>
        <dbReference type="Proteomes" id="UP001354649"/>
    </source>
</evidence>
<dbReference type="InterPro" id="IPR021235">
    <property type="entry name" value="DUF2637"/>
</dbReference>
<accession>A0ABD5JIM3</accession>
<evidence type="ECO:0000256" key="2">
    <source>
        <dbReference type="SAM" id="Phobius"/>
    </source>
</evidence>
<feature type="transmembrane region" description="Helical" evidence="2">
    <location>
        <begin position="95"/>
        <end position="120"/>
    </location>
</feature>
<dbReference type="Pfam" id="PF10935">
    <property type="entry name" value="DUF2637"/>
    <property type="match status" value="1"/>
</dbReference>
<proteinExistence type="predicted"/>
<comment type="caution">
    <text evidence="3">The sequence shown here is derived from an EMBL/GenBank/DDBJ whole genome shotgun (WGS) entry which is preliminary data.</text>
</comment>
<protein>
    <submittedName>
        <fullName evidence="3">DUF2637 domain-containing protein</fullName>
    </submittedName>
</protein>
<name>A0ABD5JIM3_9ACTN</name>
<evidence type="ECO:0000313" key="3">
    <source>
        <dbReference type="EMBL" id="MEE4587049.1"/>
    </source>
</evidence>
<dbReference type="EMBL" id="JAZBJQ010000022">
    <property type="protein sequence ID" value="MEE4587049.1"/>
    <property type="molecule type" value="Genomic_DNA"/>
</dbReference>
<reference evidence="3 4" key="1">
    <citation type="submission" date="2023-11" db="EMBL/GenBank/DDBJ databases">
        <title>30 novel species of actinomycetes from the DSMZ collection.</title>
        <authorList>
            <person name="Nouioui I."/>
        </authorList>
    </citation>
    <scope>NUCLEOTIDE SEQUENCE [LARGE SCALE GENOMIC DNA]</scope>
    <source>
        <strain evidence="3 4">DSM 41602</strain>
    </source>
</reference>
<dbReference type="Proteomes" id="UP001354649">
    <property type="component" value="Unassembled WGS sequence"/>
</dbReference>
<evidence type="ECO:0000256" key="1">
    <source>
        <dbReference type="SAM" id="MobiDB-lite"/>
    </source>
</evidence>
<feature type="compositionally biased region" description="Polar residues" evidence="1">
    <location>
        <begin position="195"/>
        <end position="211"/>
    </location>
</feature>
<keyword evidence="2" id="KW-0472">Membrane</keyword>
<organism evidence="3 4">
    <name type="scientific">Streptomyces antimycoticus</name>
    <dbReference type="NCBI Taxonomy" id="68175"/>
    <lineage>
        <taxon>Bacteria</taxon>
        <taxon>Bacillati</taxon>
        <taxon>Actinomycetota</taxon>
        <taxon>Actinomycetes</taxon>
        <taxon>Kitasatosporales</taxon>
        <taxon>Streptomycetaceae</taxon>
        <taxon>Streptomyces</taxon>
        <taxon>Streptomyces violaceusniger group</taxon>
    </lineage>
</organism>
<dbReference type="AlphaFoldDB" id="A0ABD5JIM3"/>
<gene>
    <name evidence="3" type="ORF">V2K49_28695</name>
</gene>
<keyword evidence="2" id="KW-1133">Transmembrane helix</keyword>
<feature type="region of interest" description="Disordered" evidence="1">
    <location>
        <begin position="172"/>
        <end position="234"/>
    </location>
</feature>
<sequence>MNGLSKTSKTAFGLVLLVALTLSWWSLYTLAVESFGVPKLLAAGISVAFDGAALVCADLASKYARSPDSGLGTRLATYALIGTSAFLNVSHAQLLGYGLAGQVLFGAPPVIAGVLFELGLKWEHRQSLRARGRVAEAMPVFGRLSWLMFPRKTLKGFRLVLLSRLEDTVRRSVPTPELGEDRHQDSPSEPLRQAETATEAGQDTRDTTGTASVAPENRSETSEMGLATPETPSAKTLETQFPEVSSDMSIAKLVALFHDQGVTDREALREKVSAVKGTEIPKGTINKSLSRMK</sequence>
<keyword evidence="2" id="KW-0812">Transmembrane</keyword>